<dbReference type="InterPro" id="IPR011006">
    <property type="entry name" value="CheY-like_superfamily"/>
</dbReference>
<evidence type="ECO:0000256" key="2">
    <source>
        <dbReference type="ARBA" id="ARBA00023125"/>
    </source>
</evidence>
<gene>
    <name evidence="6" type="ORF">H4W81_001091</name>
</gene>
<evidence type="ECO:0000259" key="5">
    <source>
        <dbReference type="PROSITE" id="PS50110"/>
    </source>
</evidence>
<evidence type="ECO:0000256" key="1">
    <source>
        <dbReference type="ARBA" id="ARBA00022553"/>
    </source>
</evidence>
<reference evidence="6 7" key="1">
    <citation type="submission" date="2020-10" db="EMBL/GenBank/DDBJ databases">
        <title>Sequencing the genomes of 1000 actinobacteria strains.</title>
        <authorList>
            <person name="Klenk H.-P."/>
        </authorList>
    </citation>
    <scope>NUCLEOTIDE SEQUENCE [LARGE SCALE GENOMIC DNA]</scope>
    <source>
        <strain evidence="6 7">DSM 43748</strain>
    </source>
</reference>
<evidence type="ECO:0000313" key="6">
    <source>
        <dbReference type="EMBL" id="MBE1558312.1"/>
    </source>
</evidence>
<dbReference type="CDD" id="cd06170">
    <property type="entry name" value="LuxR_C_like"/>
    <property type="match status" value="1"/>
</dbReference>
<dbReference type="SMART" id="SM00421">
    <property type="entry name" value="HTH_LUXR"/>
    <property type="match status" value="1"/>
</dbReference>
<dbReference type="PROSITE" id="PS50110">
    <property type="entry name" value="RESPONSE_REGULATORY"/>
    <property type="match status" value="1"/>
</dbReference>
<sequence>MTTAVLVDDHPVFRKGLAVLLEELDVTVVAEAPDGEAGVEAALRHRPDVVLMDIQMPGTDGITATRRILEAWADARVLMLTMVADDEAVFAAIQAGALGYLLKGAGSAEIGRALAAVAAGEAVYGPHVARRLRAFFNAGAGVAAKPFPELSDGERQVLRLVAAGLGNQVIAQQLHLSEKTVRNRVSSIFAKLDVASRAEAIVKARQGGLT</sequence>
<dbReference type="Gene3D" id="3.40.50.2300">
    <property type="match status" value="1"/>
</dbReference>
<dbReference type="InterPro" id="IPR039420">
    <property type="entry name" value="WalR-like"/>
</dbReference>
<dbReference type="PANTHER" id="PTHR43214">
    <property type="entry name" value="TWO-COMPONENT RESPONSE REGULATOR"/>
    <property type="match status" value="1"/>
</dbReference>
<dbReference type="SMART" id="SM00448">
    <property type="entry name" value="REC"/>
    <property type="match status" value="1"/>
</dbReference>
<dbReference type="PROSITE" id="PS50043">
    <property type="entry name" value="HTH_LUXR_2"/>
    <property type="match status" value="1"/>
</dbReference>
<feature type="domain" description="Response regulatory" evidence="5">
    <location>
        <begin position="3"/>
        <end position="118"/>
    </location>
</feature>
<dbReference type="PANTHER" id="PTHR43214:SF43">
    <property type="entry name" value="TWO-COMPONENT RESPONSE REGULATOR"/>
    <property type="match status" value="1"/>
</dbReference>
<organism evidence="6 7">
    <name type="scientific">Nonomuraea africana</name>
    <dbReference type="NCBI Taxonomy" id="46171"/>
    <lineage>
        <taxon>Bacteria</taxon>
        <taxon>Bacillati</taxon>
        <taxon>Actinomycetota</taxon>
        <taxon>Actinomycetes</taxon>
        <taxon>Streptosporangiales</taxon>
        <taxon>Streptosporangiaceae</taxon>
        <taxon>Nonomuraea</taxon>
    </lineage>
</organism>
<dbReference type="InterPro" id="IPR000792">
    <property type="entry name" value="Tscrpt_reg_LuxR_C"/>
</dbReference>
<dbReference type="RefSeq" id="WP_192773747.1">
    <property type="nucleotide sequence ID" value="NZ_BAAASY010000003.1"/>
</dbReference>
<dbReference type="InterPro" id="IPR001789">
    <property type="entry name" value="Sig_transdc_resp-reg_receiver"/>
</dbReference>
<dbReference type="Pfam" id="PF00196">
    <property type="entry name" value="GerE"/>
    <property type="match status" value="1"/>
</dbReference>
<dbReference type="PRINTS" id="PR00038">
    <property type="entry name" value="HTHLUXR"/>
</dbReference>
<evidence type="ECO:0000256" key="3">
    <source>
        <dbReference type="PROSITE-ProRule" id="PRU00169"/>
    </source>
</evidence>
<dbReference type="PROSITE" id="PS00622">
    <property type="entry name" value="HTH_LUXR_1"/>
    <property type="match status" value="1"/>
</dbReference>
<name>A0ABR9K9P4_9ACTN</name>
<keyword evidence="2 6" id="KW-0238">DNA-binding</keyword>
<comment type="caution">
    <text evidence="6">The sequence shown here is derived from an EMBL/GenBank/DDBJ whole genome shotgun (WGS) entry which is preliminary data.</text>
</comment>
<feature type="modified residue" description="4-aspartylphosphate" evidence="3">
    <location>
        <position position="53"/>
    </location>
</feature>
<dbReference type="Proteomes" id="UP000661607">
    <property type="component" value="Unassembled WGS sequence"/>
</dbReference>
<evidence type="ECO:0000259" key="4">
    <source>
        <dbReference type="PROSITE" id="PS50043"/>
    </source>
</evidence>
<accession>A0ABR9K9P4</accession>
<proteinExistence type="predicted"/>
<dbReference type="InterPro" id="IPR058245">
    <property type="entry name" value="NreC/VraR/RcsB-like_REC"/>
</dbReference>
<dbReference type="GO" id="GO:0003677">
    <property type="term" value="F:DNA binding"/>
    <property type="evidence" value="ECO:0007669"/>
    <property type="project" value="UniProtKB-KW"/>
</dbReference>
<keyword evidence="1 3" id="KW-0597">Phosphoprotein</keyword>
<dbReference type="SUPFAM" id="SSF46894">
    <property type="entry name" value="C-terminal effector domain of the bipartite response regulators"/>
    <property type="match status" value="1"/>
</dbReference>
<keyword evidence="7" id="KW-1185">Reference proteome</keyword>
<dbReference type="InterPro" id="IPR016032">
    <property type="entry name" value="Sig_transdc_resp-reg_C-effctor"/>
</dbReference>
<feature type="domain" description="HTH luxR-type" evidence="4">
    <location>
        <begin position="143"/>
        <end position="208"/>
    </location>
</feature>
<evidence type="ECO:0000313" key="7">
    <source>
        <dbReference type="Proteomes" id="UP000661607"/>
    </source>
</evidence>
<dbReference type="Pfam" id="PF00072">
    <property type="entry name" value="Response_reg"/>
    <property type="match status" value="1"/>
</dbReference>
<dbReference type="EMBL" id="JADBEF010000001">
    <property type="protein sequence ID" value="MBE1558312.1"/>
    <property type="molecule type" value="Genomic_DNA"/>
</dbReference>
<dbReference type="CDD" id="cd17535">
    <property type="entry name" value="REC_NarL-like"/>
    <property type="match status" value="1"/>
</dbReference>
<dbReference type="SUPFAM" id="SSF52172">
    <property type="entry name" value="CheY-like"/>
    <property type="match status" value="1"/>
</dbReference>
<protein>
    <submittedName>
        <fullName evidence="6">DNA-binding NarL/FixJ family response regulator</fullName>
    </submittedName>
</protein>